<dbReference type="RefSeq" id="WP_006885414.1">
    <property type="nucleotide sequence ID" value="NZ_AOIU01000040.1"/>
</dbReference>
<dbReference type="EMBL" id="AOIU01000040">
    <property type="protein sequence ID" value="ELZ21485.1"/>
    <property type="molecule type" value="Genomic_DNA"/>
</dbReference>
<evidence type="ECO:0000313" key="1">
    <source>
        <dbReference type="EMBL" id="ELZ21485.1"/>
    </source>
</evidence>
<comment type="caution">
    <text evidence="1">The sequence shown here is derived from an EMBL/GenBank/DDBJ whole genome shotgun (WGS) entry which is preliminary data.</text>
</comment>
<proteinExistence type="predicted"/>
<organism evidence="1 2">
    <name type="scientific">Halosimplex carlsbadense 2-9-1</name>
    <dbReference type="NCBI Taxonomy" id="797114"/>
    <lineage>
        <taxon>Archaea</taxon>
        <taxon>Methanobacteriati</taxon>
        <taxon>Methanobacteriota</taxon>
        <taxon>Stenosarchaea group</taxon>
        <taxon>Halobacteria</taxon>
        <taxon>Halobacteriales</taxon>
        <taxon>Haloarculaceae</taxon>
        <taxon>Halosimplex</taxon>
    </lineage>
</organism>
<evidence type="ECO:0000313" key="2">
    <source>
        <dbReference type="Proteomes" id="UP000011626"/>
    </source>
</evidence>
<accession>M0CE04</accession>
<sequence length="94" mass="10805">MSLSEDERESLDALLSIFIHTIAENEELHDDRVVVDHRIRDLAIGFCAGFLYYRRRGQNVGTSELNEIEELVYDRSSDLRRAIEQAGARSSHLN</sequence>
<dbReference type="Proteomes" id="UP000011626">
    <property type="component" value="Unassembled WGS sequence"/>
</dbReference>
<gene>
    <name evidence="1" type="ORF">C475_18746</name>
</gene>
<keyword evidence="2" id="KW-1185">Reference proteome</keyword>
<dbReference type="AlphaFoldDB" id="M0CE04"/>
<name>M0CE04_9EURY</name>
<protein>
    <submittedName>
        <fullName evidence="1">Uncharacterized protein</fullName>
    </submittedName>
</protein>
<reference evidence="1 2" key="1">
    <citation type="journal article" date="2014" name="PLoS Genet.">
        <title>Phylogenetically driven sequencing of extremely halophilic archaea reveals strategies for static and dynamic osmo-response.</title>
        <authorList>
            <person name="Becker E.A."/>
            <person name="Seitzer P.M."/>
            <person name="Tritt A."/>
            <person name="Larsen D."/>
            <person name="Krusor M."/>
            <person name="Yao A.I."/>
            <person name="Wu D."/>
            <person name="Madern D."/>
            <person name="Eisen J.A."/>
            <person name="Darling A.E."/>
            <person name="Facciotti M.T."/>
        </authorList>
    </citation>
    <scope>NUCLEOTIDE SEQUENCE [LARGE SCALE GENOMIC DNA]</scope>
    <source>
        <strain evidence="1 2">2-9-1</strain>
    </source>
</reference>